<dbReference type="GO" id="GO:0070025">
    <property type="term" value="F:carbon monoxide binding"/>
    <property type="evidence" value="ECO:0007669"/>
    <property type="project" value="TreeGrafter"/>
</dbReference>
<evidence type="ECO:0000256" key="1">
    <source>
        <dbReference type="ARBA" id="ARBA00007888"/>
    </source>
</evidence>
<dbReference type="InterPro" id="IPR042244">
    <property type="entry name" value="HypD_2_sf"/>
</dbReference>
<dbReference type="AlphaFoldDB" id="A0A239U1L2"/>
<keyword evidence="3" id="KW-0408">Iron</keyword>
<keyword evidence="2" id="KW-0479">Metal-binding</keyword>
<name>A0A239U1L2_9FIRM</name>
<dbReference type="NCBIfam" id="TIGR00075">
    <property type="entry name" value="hypD"/>
    <property type="match status" value="1"/>
</dbReference>
<dbReference type="GO" id="GO:0051539">
    <property type="term" value="F:4 iron, 4 sulfur cluster binding"/>
    <property type="evidence" value="ECO:0007669"/>
    <property type="project" value="TreeGrafter"/>
</dbReference>
<evidence type="ECO:0000313" key="5">
    <source>
        <dbReference type="Proteomes" id="UP000215383"/>
    </source>
</evidence>
<dbReference type="GeneID" id="78507838"/>
<dbReference type="EMBL" id="LT906446">
    <property type="protein sequence ID" value="SNV03732.1"/>
    <property type="molecule type" value="Genomic_DNA"/>
</dbReference>
<dbReference type="RefSeq" id="WP_027889008.1">
    <property type="nucleotide sequence ID" value="NZ_CASFMS010000038.1"/>
</dbReference>
<dbReference type="PIRSF" id="PIRSF005622">
    <property type="entry name" value="Hydrgn_mat_hypD"/>
    <property type="match status" value="1"/>
</dbReference>
<dbReference type="GO" id="GO:0005506">
    <property type="term" value="F:iron ion binding"/>
    <property type="evidence" value="ECO:0007669"/>
    <property type="project" value="TreeGrafter"/>
</dbReference>
<evidence type="ECO:0000256" key="2">
    <source>
        <dbReference type="ARBA" id="ARBA00022723"/>
    </source>
</evidence>
<evidence type="ECO:0000256" key="3">
    <source>
        <dbReference type="ARBA" id="ARBA00023004"/>
    </source>
</evidence>
<dbReference type="Proteomes" id="UP000215383">
    <property type="component" value="Chromosome 1"/>
</dbReference>
<sequence length="366" mass="40291">MATLTAKQTKQAADFFLKEIDRMIDRPVRFMEVCGTHTVAIFRAGIRQLLPEKVELVSGPGCPVCVTPNDYLDTAIAYARQKDVIIATFGDMLKVPGTTSSLNAVKAEGADIRVVYSPLDSLQIAKDNPTKKVIFLAVGFETTSPTAAATIFTAKQQNIKNFYVLTAHKLTPPAIKALLSEHNVKVDGFLLPGHVCVITGRKPFEFIAQDYHLPAVVAGFEPLDILASVYMLAKQLYEHRAQIENQYKRVVKDEGNIQAQKIMQMVYKLSDANWRGLGKIENSGLDVNEAFADFDALKVLPVEKEISKDAPGCRCGEVLRGLVKPTQCPLFGKVCTPMHAVGSCMVSVEGTCAAWYKYGARTFHFE</sequence>
<gene>
    <name evidence="4" type="primary">hypD</name>
    <name evidence="4" type="ORF">SAMEA4364220_01850</name>
</gene>
<accession>A0A239U1L2</accession>
<proteinExistence type="inferred from homology"/>
<dbReference type="InterPro" id="IPR042243">
    <property type="entry name" value="HypD_1"/>
</dbReference>
<dbReference type="Pfam" id="PF01924">
    <property type="entry name" value="HypD"/>
    <property type="match status" value="1"/>
</dbReference>
<dbReference type="PANTHER" id="PTHR30149:SF0">
    <property type="entry name" value="HYDROGENASE MATURATION FACTOR HYPD"/>
    <property type="match status" value="1"/>
</dbReference>
<evidence type="ECO:0000313" key="4">
    <source>
        <dbReference type="EMBL" id="SNV03732.1"/>
    </source>
</evidence>
<organism evidence="4 5">
    <name type="scientific">Megamonas hypermegale</name>
    <dbReference type="NCBI Taxonomy" id="158847"/>
    <lineage>
        <taxon>Bacteria</taxon>
        <taxon>Bacillati</taxon>
        <taxon>Bacillota</taxon>
        <taxon>Negativicutes</taxon>
        <taxon>Selenomonadales</taxon>
        <taxon>Selenomonadaceae</taxon>
        <taxon>Megamonas</taxon>
    </lineage>
</organism>
<dbReference type="Gene3D" id="3.40.50.11750">
    <property type="entry name" value="HypD, alpha/beta domain 1"/>
    <property type="match status" value="2"/>
</dbReference>
<dbReference type="eggNOG" id="COG0409">
    <property type="taxonomic scope" value="Bacteria"/>
</dbReference>
<dbReference type="GO" id="GO:0051604">
    <property type="term" value="P:protein maturation"/>
    <property type="evidence" value="ECO:0007669"/>
    <property type="project" value="TreeGrafter"/>
</dbReference>
<dbReference type="Gene3D" id="6.10.20.100">
    <property type="match status" value="1"/>
</dbReference>
<keyword evidence="5" id="KW-1185">Reference proteome</keyword>
<reference evidence="4 5" key="1">
    <citation type="submission" date="2017-06" db="EMBL/GenBank/DDBJ databases">
        <authorList>
            <consortium name="Pathogen Informatics"/>
        </authorList>
    </citation>
    <scope>NUCLEOTIDE SEQUENCE [LARGE SCALE GENOMIC DNA]</scope>
    <source>
        <strain evidence="4 5">NCTC10570</strain>
    </source>
</reference>
<comment type="similarity">
    <text evidence="1">Belongs to the HypD family.</text>
</comment>
<dbReference type="InterPro" id="IPR002780">
    <property type="entry name" value="Hyd_form_HypD"/>
</dbReference>
<dbReference type="PANTHER" id="PTHR30149">
    <property type="entry name" value="HYDROGENASE PROTEIN ASSEMBLY PROTEIN HYPD"/>
    <property type="match status" value="1"/>
</dbReference>
<protein>
    <submittedName>
        <fullName evidence="4">Hydrogenase isoenzymes formation protein hypD</fullName>
    </submittedName>
</protein>
<dbReference type="OrthoDB" id="9770424at2"/>